<organism evidence="7 10">
    <name type="scientific">Ralstonia flatus</name>
    <dbReference type="NCBI Taxonomy" id="3058601"/>
    <lineage>
        <taxon>Bacteria</taxon>
        <taxon>Pseudomonadati</taxon>
        <taxon>Pseudomonadota</taxon>
        <taxon>Betaproteobacteria</taxon>
        <taxon>Burkholderiales</taxon>
        <taxon>Burkholderiaceae</taxon>
        <taxon>Ralstonia</taxon>
    </lineage>
</organism>
<proteinExistence type="predicted"/>
<dbReference type="SUPFAM" id="SSF47823">
    <property type="entry name" value="lambda integrase-like, N-terminal domain"/>
    <property type="match status" value="1"/>
</dbReference>
<evidence type="ECO:0000313" key="9">
    <source>
        <dbReference type="Proteomes" id="UP001189792"/>
    </source>
</evidence>
<dbReference type="EMBL" id="CAUDLI010000007">
    <property type="protein sequence ID" value="CAJ0891206.1"/>
    <property type="molecule type" value="Genomic_DNA"/>
</dbReference>
<dbReference type="SUPFAM" id="SSF56349">
    <property type="entry name" value="DNA breaking-rejoining enzymes"/>
    <property type="match status" value="1"/>
</dbReference>
<keyword evidence="3" id="KW-0233">DNA recombination</keyword>
<dbReference type="InterPro" id="IPR011010">
    <property type="entry name" value="DNA_brk_join_enz"/>
</dbReference>
<dbReference type="InterPro" id="IPR002104">
    <property type="entry name" value="Integrase_catalytic"/>
</dbReference>
<keyword evidence="9" id="KW-1185">Reference proteome</keyword>
<evidence type="ECO:0000259" key="6">
    <source>
        <dbReference type="PROSITE" id="PS51900"/>
    </source>
</evidence>
<dbReference type="Pfam" id="PF00589">
    <property type="entry name" value="Phage_integrase"/>
    <property type="match status" value="1"/>
</dbReference>
<evidence type="ECO:0000256" key="1">
    <source>
        <dbReference type="ARBA" id="ARBA00022908"/>
    </source>
</evidence>
<comment type="caution">
    <text evidence="7">The sequence shown here is derived from an EMBL/GenBank/DDBJ whole genome shotgun (WGS) entry which is preliminary data.</text>
</comment>
<dbReference type="InterPro" id="IPR044068">
    <property type="entry name" value="CB"/>
</dbReference>
<evidence type="ECO:0000256" key="3">
    <source>
        <dbReference type="ARBA" id="ARBA00023172"/>
    </source>
</evidence>
<keyword evidence="2 4" id="KW-0238">DNA-binding</keyword>
<dbReference type="InterPro" id="IPR013762">
    <property type="entry name" value="Integrase-like_cat_sf"/>
</dbReference>
<reference evidence="7 9" key="1">
    <citation type="submission" date="2023-07" db="EMBL/GenBank/DDBJ databases">
        <authorList>
            <person name="Peeters C."/>
        </authorList>
    </citation>
    <scope>NUCLEOTIDE SEQUENCE</scope>
    <source>
        <strain evidence="8 9">LMG 32965</strain>
        <strain evidence="7">R-77567</strain>
    </source>
</reference>
<name>A0AAD2C1E6_9RALS</name>
<evidence type="ECO:0000313" key="8">
    <source>
        <dbReference type="EMBL" id="CAJ0891206.1"/>
    </source>
</evidence>
<dbReference type="AlphaFoldDB" id="A0AAD2C1E6"/>
<accession>A0AAD2C1E6</accession>
<sequence length="344" mass="37713">MPDPRFAHAPSFCISAAAVTAFTPPATPVPDLFQPSLQDWTEQPAQAFEHWLAARGYRESSATVYRAMWRKWLRWAESHQRALADWSAADIAAFLDESGLTKLHRYRYARLIERVFHQIEQQRTGTHNPASTAVQQKLAEGENDPTTFLSAAERAAIEASLEVGGQASEAAANASAFKLARDRALVAVCHGAGLKVAQVQSLLLRQVDEALETITVERPRGPSYRAPVLEAVRPALAAWLAVRAHAEVPGERVFVADASGRVMHAASVYRRVEAWLAALPALLHRSERLSPQTLRNGYTAALFDAGADPAEVGYALGLRDATSAWRLRAAYAEWQAAAHPDRQP</sequence>
<dbReference type="Gene3D" id="1.10.443.10">
    <property type="entry name" value="Intergrase catalytic core"/>
    <property type="match status" value="1"/>
</dbReference>
<feature type="domain" description="Core-binding (CB)" evidence="6">
    <location>
        <begin position="42"/>
        <end position="120"/>
    </location>
</feature>
<dbReference type="GO" id="GO:0003677">
    <property type="term" value="F:DNA binding"/>
    <property type="evidence" value="ECO:0007669"/>
    <property type="project" value="UniProtKB-UniRule"/>
</dbReference>
<protein>
    <submittedName>
        <fullName evidence="7">Tyrosine recombinase XerC</fullName>
    </submittedName>
</protein>
<evidence type="ECO:0000256" key="4">
    <source>
        <dbReference type="PROSITE-ProRule" id="PRU01248"/>
    </source>
</evidence>
<evidence type="ECO:0000313" key="7">
    <source>
        <dbReference type="EMBL" id="CAJ0886543.1"/>
    </source>
</evidence>
<dbReference type="PROSITE" id="PS51900">
    <property type="entry name" value="CB"/>
    <property type="match status" value="1"/>
</dbReference>
<dbReference type="GO" id="GO:0015074">
    <property type="term" value="P:DNA integration"/>
    <property type="evidence" value="ECO:0007669"/>
    <property type="project" value="UniProtKB-KW"/>
</dbReference>
<dbReference type="GO" id="GO:0006310">
    <property type="term" value="P:DNA recombination"/>
    <property type="evidence" value="ECO:0007669"/>
    <property type="project" value="UniProtKB-KW"/>
</dbReference>
<dbReference type="PROSITE" id="PS51898">
    <property type="entry name" value="TYR_RECOMBINASE"/>
    <property type="match status" value="1"/>
</dbReference>
<keyword evidence="1" id="KW-0229">DNA integration</keyword>
<feature type="domain" description="Tyr recombinase" evidence="5">
    <location>
        <begin position="144"/>
        <end position="344"/>
    </location>
</feature>
<dbReference type="Proteomes" id="UP001189792">
    <property type="component" value="Unassembled WGS sequence"/>
</dbReference>
<evidence type="ECO:0000256" key="2">
    <source>
        <dbReference type="ARBA" id="ARBA00023125"/>
    </source>
</evidence>
<gene>
    <name evidence="7" type="primary">xerC_4</name>
    <name evidence="8" type="ORF">R77564_03522</name>
    <name evidence="7" type="ORF">R77567_03858</name>
</gene>
<evidence type="ECO:0000313" key="10">
    <source>
        <dbReference type="Proteomes" id="UP001190491"/>
    </source>
</evidence>
<dbReference type="EMBL" id="CAUDKO010000009">
    <property type="protein sequence ID" value="CAJ0886543.1"/>
    <property type="molecule type" value="Genomic_DNA"/>
</dbReference>
<dbReference type="Proteomes" id="UP001190491">
    <property type="component" value="Unassembled WGS sequence"/>
</dbReference>
<evidence type="ECO:0000259" key="5">
    <source>
        <dbReference type="PROSITE" id="PS51898"/>
    </source>
</evidence>